<dbReference type="RefSeq" id="WP_262844577.1">
    <property type="nucleotide sequence ID" value="NZ_JANZYP010000030.1"/>
</dbReference>
<protein>
    <submittedName>
        <fullName evidence="3">DUF418 domain-containing protein</fullName>
    </submittedName>
</protein>
<comment type="caution">
    <text evidence="3">The sequence shown here is derived from an EMBL/GenBank/DDBJ whole genome shotgun (WGS) entry which is preliminary data.</text>
</comment>
<dbReference type="Pfam" id="PF04235">
    <property type="entry name" value="DUF418"/>
    <property type="match status" value="1"/>
</dbReference>
<feature type="transmembrane region" description="Helical" evidence="1">
    <location>
        <begin position="76"/>
        <end position="94"/>
    </location>
</feature>
<evidence type="ECO:0000313" key="3">
    <source>
        <dbReference type="EMBL" id="MFC4587096.1"/>
    </source>
</evidence>
<evidence type="ECO:0000313" key="4">
    <source>
        <dbReference type="Proteomes" id="UP001595891"/>
    </source>
</evidence>
<dbReference type="Proteomes" id="UP001595891">
    <property type="component" value="Unassembled WGS sequence"/>
</dbReference>
<dbReference type="InterPro" id="IPR007349">
    <property type="entry name" value="DUF418"/>
</dbReference>
<evidence type="ECO:0000259" key="2">
    <source>
        <dbReference type="Pfam" id="PF04235"/>
    </source>
</evidence>
<dbReference type="PANTHER" id="PTHR30590:SF3">
    <property type="entry name" value="HYPOTHETICAL MEMBRANE SPANNING PROTEIN"/>
    <property type="match status" value="1"/>
</dbReference>
<sequence>MPHEDTPQAPAAGGLTKRHTGRPRIAALDVLRGFALCGILLANIRPIVNTGGVVLPPGGPGSPAERWLGLLVEQRFFPIFSLLFGIGFSLLLSSAAERVPHPRLILLRRLLVLLAAGLVHLLLLWRGDILTTYAVVGLVVLLPSTWLPRWAVAGLSAALLTASMVTGGGNTLVPGLFLLGSALTRYGVAARIDRSTRVPALVGLALAAAAAPALWWQAGLDTRDAAFSGAFALAGSLVAGVYVCALLVLLRTPLAPALRVLFAPLGRMALTNYLTATVLVLATARVLGSPKDWSWTTVFLLAAAVLSAQWLFSTLWLRRYRYGPLEWLWRWTTWTHRPPLRLHPPATREERVVEGV</sequence>
<feature type="transmembrane region" description="Helical" evidence="1">
    <location>
        <begin position="150"/>
        <end position="179"/>
    </location>
</feature>
<reference evidence="4" key="1">
    <citation type="journal article" date="2019" name="Int. J. Syst. Evol. Microbiol.">
        <title>The Global Catalogue of Microorganisms (GCM) 10K type strain sequencing project: providing services to taxonomists for standard genome sequencing and annotation.</title>
        <authorList>
            <consortium name="The Broad Institute Genomics Platform"/>
            <consortium name="The Broad Institute Genome Sequencing Center for Infectious Disease"/>
            <person name="Wu L."/>
            <person name="Ma J."/>
        </authorList>
    </citation>
    <scope>NUCLEOTIDE SEQUENCE [LARGE SCALE GENOMIC DNA]</scope>
    <source>
        <strain evidence="4">CCUG 49560</strain>
    </source>
</reference>
<feature type="transmembrane region" description="Helical" evidence="1">
    <location>
        <begin position="106"/>
        <end position="125"/>
    </location>
</feature>
<feature type="transmembrane region" description="Helical" evidence="1">
    <location>
        <begin position="200"/>
        <end position="218"/>
    </location>
</feature>
<keyword evidence="4" id="KW-1185">Reference proteome</keyword>
<dbReference type="InterPro" id="IPR052529">
    <property type="entry name" value="Bact_Transport_Assoc"/>
</dbReference>
<feature type="transmembrane region" description="Helical" evidence="1">
    <location>
        <begin position="230"/>
        <end position="250"/>
    </location>
</feature>
<accession>A0ABV9EC52</accession>
<gene>
    <name evidence="3" type="ORF">ACFO8L_13470</name>
</gene>
<keyword evidence="1" id="KW-0812">Transmembrane</keyword>
<evidence type="ECO:0000256" key="1">
    <source>
        <dbReference type="SAM" id="Phobius"/>
    </source>
</evidence>
<proteinExistence type="predicted"/>
<name>A0ABV9EC52_9ACTN</name>
<feature type="domain" description="DUF418" evidence="2">
    <location>
        <begin position="189"/>
        <end position="335"/>
    </location>
</feature>
<keyword evidence="1" id="KW-0472">Membrane</keyword>
<dbReference type="EMBL" id="JBHSFN010000007">
    <property type="protein sequence ID" value="MFC4587096.1"/>
    <property type="molecule type" value="Genomic_DNA"/>
</dbReference>
<feature type="transmembrane region" description="Helical" evidence="1">
    <location>
        <begin position="293"/>
        <end position="312"/>
    </location>
</feature>
<dbReference type="PANTHER" id="PTHR30590">
    <property type="entry name" value="INNER MEMBRANE PROTEIN"/>
    <property type="match status" value="1"/>
</dbReference>
<keyword evidence="1" id="KW-1133">Transmembrane helix</keyword>
<organism evidence="3 4">
    <name type="scientific">Sphaerisporangium corydalis</name>
    <dbReference type="NCBI Taxonomy" id="1441875"/>
    <lineage>
        <taxon>Bacteria</taxon>
        <taxon>Bacillati</taxon>
        <taxon>Actinomycetota</taxon>
        <taxon>Actinomycetes</taxon>
        <taxon>Streptosporangiales</taxon>
        <taxon>Streptosporangiaceae</taxon>
        <taxon>Sphaerisporangium</taxon>
    </lineage>
</organism>